<dbReference type="InterPro" id="IPR050377">
    <property type="entry name" value="Radical_SAM_PqqE_MftC-like"/>
</dbReference>
<dbReference type="CDD" id="cd21123">
    <property type="entry name" value="SPASM_MftC-like"/>
    <property type="match status" value="1"/>
</dbReference>
<proteinExistence type="predicted"/>
<dbReference type="InterPro" id="IPR023885">
    <property type="entry name" value="4Fe4S-binding_SPASM_dom"/>
</dbReference>
<reference evidence="2" key="1">
    <citation type="journal article" date="2014" name="Front. Microbiol.">
        <title>High frequency of phylogenetically diverse reductive dehalogenase-homologous genes in deep subseafloor sedimentary metagenomes.</title>
        <authorList>
            <person name="Kawai M."/>
            <person name="Futagami T."/>
            <person name="Toyoda A."/>
            <person name="Takaki Y."/>
            <person name="Nishi S."/>
            <person name="Hori S."/>
            <person name="Arai W."/>
            <person name="Tsubouchi T."/>
            <person name="Morono Y."/>
            <person name="Uchiyama I."/>
            <person name="Ito T."/>
            <person name="Fujiyama A."/>
            <person name="Inagaki F."/>
            <person name="Takami H."/>
        </authorList>
    </citation>
    <scope>NUCLEOTIDE SEQUENCE</scope>
    <source>
        <strain evidence="2">Expedition CK06-06</strain>
    </source>
</reference>
<sequence>QISLDGASEETNDFIRGKGSYEKAINSFRLLHQKGINTRLMFTVHKRNIQEVPSLIDLAIKEKINTLTIERFVPEGKGAKIKDWFLSKEEVHKLFQYVSRRSDKEYQSGIPLQILKYRTLWANVDPERARTTDIPLEIDLGGMCSIGIDSLTIISDGTVLPCRRLPIPIGNLKNDSIFKIWYTSDLLWKIRNKNNLKGKCNKCDLIPRCSGCRAIAYATTGDYLAEDPQCWK</sequence>
<feature type="domain" description="4Fe4S-binding SPASM" evidence="1">
    <location>
        <begin position="144"/>
        <end position="204"/>
    </location>
</feature>
<dbReference type="Gene3D" id="3.20.20.70">
    <property type="entry name" value="Aldolase class I"/>
    <property type="match status" value="1"/>
</dbReference>
<dbReference type="Pfam" id="PF13186">
    <property type="entry name" value="SPASM"/>
    <property type="match status" value="1"/>
</dbReference>
<dbReference type="AlphaFoldDB" id="X1KA73"/>
<evidence type="ECO:0000259" key="1">
    <source>
        <dbReference type="Pfam" id="PF13186"/>
    </source>
</evidence>
<name>X1KA73_9ZZZZ</name>
<dbReference type="InterPro" id="IPR058240">
    <property type="entry name" value="rSAM_sf"/>
</dbReference>
<accession>X1KA73</accession>
<organism evidence="2">
    <name type="scientific">marine sediment metagenome</name>
    <dbReference type="NCBI Taxonomy" id="412755"/>
    <lineage>
        <taxon>unclassified sequences</taxon>
        <taxon>metagenomes</taxon>
        <taxon>ecological metagenomes</taxon>
    </lineage>
</organism>
<evidence type="ECO:0000313" key="2">
    <source>
        <dbReference type="EMBL" id="GAI03488.1"/>
    </source>
</evidence>
<dbReference type="NCBIfam" id="TIGR04085">
    <property type="entry name" value="rSAM_more_4Fe4S"/>
    <property type="match status" value="1"/>
</dbReference>
<dbReference type="PANTHER" id="PTHR11228">
    <property type="entry name" value="RADICAL SAM DOMAIN PROTEIN"/>
    <property type="match status" value="1"/>
</dbReference>
<gene>
    <name evidence="2" type="ORF">S06H3_14475</name>
</gene>
<feature type="non-terminal residue" evidence="2">
    <location>
        <position position="1"/>
    </location>
</feature>
<dbReference type="SUPFAM" id="SSF102114">
    <property type="entry name" value="Radical SAM enzymes"/>
    <property type="match status" value="1"/>
</dbReference>
<dbReference type="EMBL" id="BARV01007081">
    <property type="protein sequence ID" value="GAI03488.1"/>
    <property type="molecule type" value="Genomic_DNA"/>
</dbReference>
<protein>
    <recommendedName>
        <fullName evidence="1">4Fe4S-binding SPASM domain-containing protein</fullName>
    </recommendedName>
</protein>
<comment type="caution">
    <text evidence="2">The sequence shown here is derived from an EMBL/GenBank/DDBJ whole genome shotgun (WGS) entry which is preliminary data.</text>
</comment>
<dbReference type="InterPro" id="IPR013785">
    <property type="entry name" value="Aldolase_TIM"/>
</dbReference>
<dbReference type="PANTHER" id="PTHR11228:SF7">
    <property type="entry name" value="PQQA PEPTIDE CYCLASE"/>
    <property type="match status" value="1"/>
</dbReference>